<gene>
    <name evidence="2" type="ORF">B1992_02965</name>
</gene>
<comment type="caution">
    <text evidence="2">The sequence shown here is derived from an EMBL/GenBank/DDBJ whole genome shotgun (WGS) entry which is preliminary data.</text>
</comment>
<keyword evidence="3" id="KW-1185">Reference proteome</keyword>
<feature type="signal peptide" evidence="1">
    <location>
        <begin position="1"/>
        <end position="25"/>
    </location>
</feature>
<name>A0A7V8K835_9GAMM</name>
<dbReference type="RefSeq" id="WP_162309963.1">
    <property type="nucleotide sequence ID" value="NZ_JACHGU010000002.1"/>
</dbReference>
<reference evidence="2 3" key="1">
    <citation type="submission" date="2017-10" db="EMBL/GenBank/DDBJ databases">
        <title>Whole genome sequencing of Pseudoxanthomonas broegbernensis DSM 12573(T).</title>
        <authorList>
            <person name="Kumar S."/>
            <person name="Bansal K."/>
            <person name="Kaur A."/>
            <person name="Patil P."/>
            <person name="Sharma S."/>
            <person name="Patil P.B."/>
        </authorList>
    </citation>
    <scope>NUCLEOTIDE SEQUENCE [LARGE SCALE GENOMIC DNA]</scope>
    <source>
        <strain evidence="2 3">DSM 12573</strain>
    </source>
</reference>
<evidence type="ECO:0000313" key="3">
    <source>
        <dbReference type="Proteomes" id="UP000462066"/>
    </source>
</evidence>
<proteinExistence type="predicted"/>
<dbReference type="EMBL" id="MWIP01000002">
    <property type="protein sequence ID" value="KAF1687634.1"/>
    <property type="molecule type" value="Genomic_DNA"/>
</dbReference>
<dbReference type="Proteomes" id="UP000462066">
    <property type="component" value="Unassembled WGS sequence"/>
</dbReference>
<evidence type="ECO:0000313" key="2">
    <source>
        <dbReference type="EMBL" id="KAF1687634.1"/>
    </source>
</evidence>
<accession>A0A7V8K835</accession>
<dbReference type="AlphaFoldDB" id="A0A7V8K835"/>
<evidence type="ECO:0000256" key="1">
    <source>
        <dbReference type="SAM" id="SignalP"/>
    </source>
</evidence>
<sequence length="225" mass="23497">MNAFRPRPHVLPVLLACLLPLAACSREPAPADPATAGKSDTLLGQAVRQGLEKARQELATKNIPIGGDAGKGINLGGRNRDAGDLPRAEISPQGDLLIDGKAVPVNEEQRRLLLVHRARIVAIAEAGIEVGAQGADLGAKAAVGALKSVLSGDSDAFEKQMEAEGRRIEAEALKICDRMPALLQSQQALAAVLPAFVPYATMDASDIEDCREDREAAEAAEAAAS</sequence>
<organism evidence="2 3">
    <name type="scientific">Pseudoxanthomonas broegbernensis</name>
    <dbReference type="NCBI Taxonomy" id="83619"/>
    <lineage>
        <taxon>Bacteria</taxon>
        <taxon>Pseudomonadati</taxon>
        <taxon>Pseudomonadota</taxon>
        <taxon>Gammaproteobacteria</taxon>
        <taxon>Lysobacterales</taxon>
        <taxon>Lysobacteraceae</taxon>
        <taxon>Pseudoxanthomonas</taxon>
    </lineage>
</organism>
<evidence type="ECO:0008006" key="4">
    <source>
        <dbReference type="Google" id="ProtNLM"/>
    </source>
</evidence>
<keyword evidence="1" id="KW-0732">Signal</keyword>
<protein>
    <recommendedName>
        <fullName evidence="4">DUF2884 family protein</fullName>
    </recommendedName>
</protein>
<feature type="chain" id="PRO_5030975505" description="DUF2884 family protein" evidence="1">
    <location>
        <begin position="26"/>
        <end position="225"/>
    </location>
</feature>